<dbReference type="Pfam" id="PF25989">
    <property type="entry name" value="YknX_C"/>
    <property type="match status" value="1"/>
</dbReference>
<comment type="caution">
    <text evidence="5">The sequence shown here is derived from an EMBL/GenBank/DDBJ whole genome shotgun (WGS) entry which is preliminary data.</text>
</comment>
<evidence type="ECO:0000313" key="6">
    <source>
        <dbReference type="Proteomes" id="UP000315200"/>
    </source>
</evidence>
<dbReference type="AlphaFoldDB" id="A0A829WGF3"/>
<reference evidence="5 6" key="1">
    <citation type="submission" date="2019-06" db="EMBL/GenBank/DDBJ databases">
        <title>Draft genome sequence of [Clostridium] clostridioforme NBRC 113352.</title>
        <authorList>
            <person name="Miura T."/>
            <person name="Furukawa M."/>
            <person name="Shimamura M."/>
            <person name="Ohyama Y."/>
            <person name="Yamazoe A."/>
            <person name="Kawasaki H."/>
        </authorList>
    </citation>
    <scope>NUCLEOTIDE SEQUENCE [LARGE SCALE GENOMIC DNA]</scope>
    <source>
        <strain evidence="5 6">NBRC 113352</strain>
    </source>
</reference>
<comment type="similarity">
    <text evidence="1">Belongs to the membrane fusion protein (MFP) (TC 8.A.1) family.</text>
</comment>
<dbReference type="Proteomes" id="UP000315200">
    <property type="component" value="Unassembled WGS sequence"/>
</dbReference>
<evidence type="ECO:0000259" key="3">
    <source>
        <dbReference type="Pfam" id="PF25917"/>
    </source>
</evidence>
<dbReference type="SUPFAM" id="SSF111369">
    <property type="entry name" value="HlyD-like secretion proteins"/>
    <property type="match status" value="1"/>
</dbReference>
<dbReference type="EMBL" id="BJLB01000001">
    <property type="protein sequence ID" value="GEA39556.1"/>
    <property type="molecule type" value="Genomic_DNA"/>
</dbReference>
<dbReference type="Gene3D" id="2.40.50.100">
    <property type="match status" value="1"/>
</dbReference>
<name>A0A829WGF3_9FIRM</name>
<gene>
    <name evidence="5" type="ORF">Ccl03g_52690</name>
</gene>
<dbReference type="Gene3D" id="1.10.287.470">
    <property type="entry name" value="Helix hairpin bin"/>
    <property type="match status" value="1"/>
</dbReference>
<feature type="domain" description="Multidrug resistance protein MdtA-like barrel-sandwich hybrid" evidence="3">
    <location>
        <begin position="65"/>
        <end position="193"/>
    </location>
</feature>
<proteinExistence type="inferred from homology"/>
<dbReference type="GO" id="GO:1990281">
    <property type="term" value="C:efflux pump complex"/>
    <property type="evidence" value="ECO:0007669"/>
    <property type="project" value="TreeGrafter"/>
</dbReference>
<dbReference type="Pfam" id="PF25917">
    <property type="entry name" value="BSH_RND"/>
    <property type="match status" value="1"/>
</dbReference>
<protein>
    <submittedName>
        <fullName evidence="5">RND transporter</fullName>
    </submittedName>
</protein>
<dbReference type="InterPro" id="IPR006143">
    <property type="entry name" value="RND_pump_MFP"/>
</dbReference>
<dbReference type="Gene3D" id="2.40.30.170">
    <property type="match status" value="1"/>
</dbReference>
<feature type="region of interest" description="Disordered" evidence="2">
    <location>
        <begin position="350"/>
        <end position="381"/>
    </location>
</feature>
<organism evidence="5 6">
    <name type="scientific">Enterocloster clostridioformis</name>
    <dbReference type="NCBI Taxonomy" id="1531"/>
    <lineage>
        <taxon>Bacteria</taxon>
        <taxon>Bacillati</taxon>
        <taxon>Bacillota</taxon>
        <taxon>Clostridia</taxon>
        <taxon>Lachnospirales</taxon>
        <taxon>Lachnospiraceae</taxon>
        <taxon>Enterocloster</taxon>
    </lineage>
</organism>
<dbReference type="GO" id="GO:0015562">
    <property type="term" value="F:efflux transmembrane transporter activity"/>
    <property type="evidence" value="ECO:0007669"/>
    <property type="project" value="TreeGrafter"/>
</dbReference>
<accession>A0A829WGF3</accession>
<dbReference type="PANTHER" id="PTHR30469">
    <property type="entry name" value="MULTIDRUG RESISTANCE PROTEIN MDTA"/>
    <property type="match status" value="1"/>
</dbReference>
<feature type="domain" description="YknX-like C-terminal permuted SH3-like" evidence="4">
    <location>
        <begin position="280"/>
        <end position="347"/>
    </location>
</feature>
<sequence>MMNRKKGIMISVAVIAVIGAAAFILGGRGGEEEYESRPTVSAVHPRKGDIILYTELTGVIEPQSKAAVQPKMGGEVLEVYFQAGDRVEAGQALVKIDSDALTALKLQMDAAEVSVRDAASNLTRTRALYTQGYVSEQTMEQAENADQNARIAYETARNQYDLQLEYTTVTAPISGTVESRSVEPHDHVDTSAQICVISAGDQLQVKFGITEKIHQTLSLDDVISIEKNGTAYEGVVAEIGTMVNSATGLYDAKASIPQSAGLTTGTRVKLTAVMSRAENVLTVPVDAVNYDKGEAFVYCYEGGTARKTMIESGIYDSNTMEVKSGLTEESMVITSWSNELMDGAEVIHDGNTDADSMEDDSVQNGGMEGDGTQDGQVTIDG</sequence>
<evidence type="ECO:0000256" key="2">
    <source>
        <dbReference type="SAM" id="MobiDB-lite"/>
    </source>
</evidence>
<dbReference type="InterPro" id="IPR058637">
    <property type="entry name" value="YknX-like_C"/>
</dbReference>
<dbReference type="PANTHER" id="PTHR30469:SF15">
    <property type="entry name" value="HLYD FAMILY OF SECRETION PROTEINS"/>
    <property type="match status" value="1"/>
</dbReference>
<dbReference type="InterPro" id="IPR058625">
    <property type="entry name" value="MdtA-like_BSH"/>
</dbReference>
<dbReference type="NCBIfam" id="TIGR01730">
    <property type="entry name" value="RND_mfp"/>
    <property type="match status" value="1"/>
</dbReference>
<evidence type="ECO:0000256" key="1">
    <source>
        <dbReference type="ARBA" id="ARBA00009477"/>
    </source>
</evidence>
<evidence type="ECO:0000259" key="4">
    <source>
        <dbReference type="Pfam" id="PF25989"/>
    </source>
</evidence>
<dbReference type="Gene3D" id="2.40.420.20">
    <property type="match status" value="1"/>
</dbReference>
<evidence type="ECO:0000313" key="5">
    <source>
        <dbReference type="EMBL" id="GEA39556.1"/>
    </source>
</evidence>